<evidence type="ECO:0008006" key="10">
    <source>
        <dbReference type="Google" id="ProtNLM"/>
    </source>
</evidence>
<comment type="similarity">
    <text evidence="1">Belongs to the HicA mRNA interferase family.</text>
</comment>
<dbReference type="Pfam" id="PF07927">
    <property type="entry name" value="HicA_toxin"/>
    <property type="match status" value="1"/>
</dbReference>
<keyword evidence="7" id="KW-0346">Stress response</keyword>
<evidence type="ECO:0000256" key="6">
    <source>
        <dbReference type="ARBA" id="ARBA00022884"/>
    </source>
</evidence>
<dbReference type="Proteomes" id="UP000189835">
    <property type="component" value="Unassembled WGS sequence"/>
</dbReference>
<dbReference type="InterPro" id="IPR012933">
    <property type="entry name" value="HicA_mRNA_interferase"/>
</dbReference>
<keyword evidence="6" id="KW-0694">RNA-binding</keyword>
<dbReference type="RefSeq" id="WP_079208749.1">
    <property type="nucleotide sequence ID" value="NZ_MVGR01000004.1"/>
</dbReference>
<dbReference type="GO" id="GO:0004519">
    <property type="term" value="F:endonuclease activity"/>
    <property type="evidence" value="ECO:0007669"/>
    <property type="project" value="UniProtKB-KW"/>
</dbReference>
<dbReference type="GO" id="GO:0016787">
    <property type="term" value="F:hydrolase activity"/>
    <property type="evidence" value="ECO:0007669"/>
    <property type="project" value="UniProtKB-KW"/>
</dbReference>
<evidence type="ECO:0000313" key="8">
    <source>
        <dbReference type="EMBL" id="OPF17658.1"/>
    </source>
</evidence>
<dbReference type="AlphaFoldDB" id="A0A1V4BT97"/>
<evidence type="ECO:0000256" key="7">
    <source>
        <dbReference type="ARBA" id="ARBA00023016"/>
    </source>
</evidence>
<evidence type="ECO:0000313" key="9">
    <source>
        <dbReference type="Proteomes" id="UP000189835"/>
    </source>
</evidence>
<keyword evidence="2" id="KW-1277">Toxin-antitoxin system</keyword>
<evidence type="ECO:0000256" key="1">
    <source>
        <dbReference type="ARBA" id="ARBA00006620"/>
    </source>
</evidence>
<evidence type="ECO:0000256" key="4">
    <source>
        <dbReference type="ARBA" id="ARBA00022759"/>
    </source>
</evidence>
<dbReference type="GO" id="GO:0003729">
    <property type="term" value="F:mRNA binding"/>
    <property type="evidence" value="ECO:0007669"/>
    <property type="project" value="InterPro"/>
</dbReference>
<keyword evidence="3" id="KW-0540">Nuclease</keyword>
<name>A0A1V4BT97_MICAE</name>
<comment type="caution">
    <text evidence="8">The sequence shown here is derived from an EMBL/GenBank/DDBJ whole genome shotgun (WGS) entry which is preliminary data.</text>
</comment>
<sequence length="72" mass="8113">MPKLTAVSWLNLVQRLRELGFDGPYAGGKHPQMRRDNLTIIIPNPHQGEIGVGLLKRILNQAGITRQEWLGE</sequence>
<organism evidence="8 9">
    <name type="scientific">Microcystis aeruginosa KW</name>
    <dbReference type="NCBI Taxonomy" id="1960155"/>
    <lineage>
        <taxon>Bacteria</taxon>
        <taxon>Bacillati</taxon>
        <taxon>Cyanobacteriota</taxon>
        <taxon>Cyanophyceae</taxon>
        <taxon>Oscillatoriophycideae</taxon>
        <taxon>Chroococcales</taxon>
        <taxon>Microcystaceae</taxon>
        <taxon>Microcystis</taxon>
    </lineage>
</organism>
<keyword evidence="5" id="KW-0378">Hydrolase</keyword>
<dbReference type="SUPFAM" id="SSF54786">
    <property type="entry name" value="YcfA/nrd intein domain"/>
    <property type="match status" value="1"/>
</dbReference>
<dbReference type="InterPro" id="IPR038570">
    <property type="entry name" value="HicA_sf"/>
</dbReference>
<keyword evidence="4" id="KW-0255">Endonuclease</keyword>
<evidence type="ECO:0000256" key="5">
    <source>
        <dbReference type="ARBA" id="ARBA00022801"/>
    </source>
</evidence>
<accession>A0A1V4BT97</accession>
<evidence type="ECO:0000256" key="2">
    <source>
        <dbReference type="ARBA" id="ARBA00022649"/>
    </source>
</evidence>
<evidence type="ECO:0000256" key="3">
    <source>
        <dbReference type="ARBA" id="ARBA00022722"/>
    </source>
</evidence>
<dbReference type="Gene3D" id="3.30.920.30">
    <property type="entry name" value="Hypothetical protein"/>
    <property type="match status" value="1"/>
</dbReference>
<protein>
    <recommendedName>
        <fullName evidence="10">Type II toxin-antitoxin system HicA family toxin</fullName>
    </recommendedName>
</protein>
<dbReference type="EMBL" id="MVGR01000004">
    <property type="protein sequence ID" value="OPF17658.1"/>
    <property type="molecule type" value="Genomic_DNA"/>
</dbReference>
<gene>
    <name evidence="8" type="ORF">B1L04_17240</name>
</gene>
<proteinExistence type="inferred from homology"/>
<reference evidence="8 9" key="1">
    <citation type="submission" date="2017-02" db="EMBL/GenBank/DDBJ databases">
        <title>Genome sequence of Microcystis aeruginosa KW.</title>
        <authorList>
            <person name="Oh H.-M."/>
            <person name="Ahn C.-Y."/>
            <person name="Jeong H."/>
            <person name="Srivastava A."/>
            <person name="Lee H.-G."/>
            <person name="Kang S.-R."/>
        </authorList>
    </citation>
    <scope>NUCLEOTIDE SEQUENCE [LARGE SCALE GENOMIC DNA]</scope>
    <source>
        <strain evidence="8 9">KW</strain>
    </source>
</reference>